<comment type="caution">
    <text evidence="2">The sequence shown here is derived from an EMBL/GenBank/DDBJ whole genome shotgun (WGS) entry which is preliminary data.</text>
</comment>
<organism evidence="2 3">
    <name type="scientific">Rubroshorea leprosula</name>
    <dbReference type="NCBI Taxonomy" id="152421"/>
    <lineage>
        <taxon>Eukaryota</taxon>
        <taxon>Viridiplantae</taxon>
        <taxon>Streptophyta</taxon>
        <taxon>Embryophyta</taxon>
        <taxon>Tracheophyta</taxon>
        <taxon>Spermatophyta</taxon>
        <taxon>Magnoliopsida</taxon>
        <taxon>eudicotyledons</taxon>
        <taxon>Gunneridae</taxon>
        <taxon>Pentapetalae</taxon>
        <taxon>rosids</taxon>
        <taxon>malvids</taxon>
        <taxon>Malvales</taxon>
        <taxon>Dipterocarpaceae</taxon>
        <taxon>Rubroshorea</taxon>
    </lineage>
</organism>
<evidence type="ECO:0000313" key="3">
    <source>
        <dbReference type="Proteomes" id="UP001054252"/>
    </source>
</evidence>
<sequence>MMLCFTKVPPTHRKKKKKKKKKTLYSPLWQGQGQGQGQARHQPWTYKFKKKKKINVRCIISTHNRDPLIILIIPEDTRISISYWA</sequence>
<dbReference type="EMBL" id="BPVZ01000117">
    <property type="protein sequence ID" value="GKV36531.1"/>
    <property type="molecule type" value="Genomic_DNA"/>
</dbReference>
<name>A0AAV5LGU8_9ROSI</name>
<gene>
    <name evidence="2" type="ORF">SLEP1_g44652</name>
</gene>
<feature type="region of interest" description="Disordered" evidence="1">
    <location>
        <begin position="8"/>
        <end position="41"/>
    </location>
</feature>
<dbReference type="AlphaFoldDB" id="A0AAV5LGU8"/>
<protein>
    <submittedName>
        <fullName evidence="2">Uncharacterized protein</fullName>
    </submittedName>
</protein>
<evidence type="ECO:0000313" key="2">
    <source>
        <dbReference type="EMBL" id="GKV36531.1"/>
    </source>
</evidence>
<keyword evidence="3" id="KW-1185">Reference proteome</keyword>
<evidence type="ECO:0000256" key="1">
    <source>
        <dbReference type="SAM" id="MobiDB-lite"/>
    </source>
</evidence>
<accession>A0AAV5LGU8</accession>
<proteinExistence type="predicted"/>
<reference evidence="2 3" key="1">
    <citation type="journal article" date="2021" name="Commun. Biol.">
        <title>The genome of Shorea leprosula (Dipterocarpaceae) highlights the ecological relevance of drought in aseasonal tropical rainforests.</title>
        <authorList>
            <person name="Ng K.K.S."/>
            <person name="Kobayashi M.J."/>
            <person name="Fawcett J.A."/>
            <person name="Hatakeyama M."/>
            <person name="Paape T."/>
            <person name="Ng C.H."/>
            <person name="Ang C.C."/>
            <person name="Tnah L.H."/>
            <person name="Lee C.T."/>
            <person name="Nishiyama T."/>
            <person name="Sese J."/>
            <person name="O'Brien M.J."/>
            <person name="Copetti D."/>
            <person name="Mohd Noor M.I."/>
            <person name="Ong R.C."/>
            <person name="Putra M."/>
            <person name="Sireger I.Z."/>
            <person name="Indrioko S."/>
            <person name="Kosugi Y."/>
            <person name="Izuno A."/>
            <person name="Isagi Y."/>
            <person name="Lee S.L."/>
            <person name="Shimizu K.K."/>
        </authorList>
    </citation>
    <scope>NUCLEOTIDE SEQUENCE [LARGE SCALE GENOMIC DNA]</scope>
    <source>
        <strain evidence="2">214</strain>
    </source>
</reference>
<dbReference type="Proteomes" id="UP001054252">
    <property type="component" value="Unassembled WGS sequence"/>
</dbReference>
<feature type="compositionally biased region" description="Basic residues" evidence="1">
    <location>
        <begin position="10"/>
        <end position="23"/>
    </location>
</feature>